<comment type="catalytic activity">
    <reaction evidence="9">
        <text>2'-deoxyribonucleotide-(2'-deoxyribose 5'-phosphate)-2'-deoxyribonucleotide-DNA = a 3'-end 2'-deoxyribonucleotide-(2,3-dehydro-2,3-deoxyribose 5'-phosphate)-DNA + a 5'-end 5'-phospho-2'-deoxyribonucleoside-DNA + H(+)</text>
        <dbReference type="Rhea" id="RHEA:66592"/>
        <dbReference type="Rhea" id="RHEA-COMP:13180"/>
        <dbReference type="Rhea" id="RHEA-COMP:16897"/>
        <dbReference type="Rhea" id="RHEA-COMP:17067"/>
        <dbReference type="ChEBI" id="CHEBI:15378"/>
        <dbReference type="ChEBI" id="CHEBI:136412"/>
        <dbReference type="ChEBI" id="CHEBI:157695"/>
        <dbReference type="ChEBI" id="CHEBI:167181"/>
        <dbReference type="EC" id="4.2.99.18"/>
    </reaction>
</comment>
<dbReference type="Gene3D" id="3.30.310.260">
    <property type="match status" value="1"/>
</dbReference>
<dbReference type="GO" id="GO:0008534">
    <property type="term" value="F:oxidized purine nucleobase lesion DNA N-glycosylase activity"/>
    <property type="evidence" value="ECO:0007669"/>
    <property type="project" value="InterPro"/>
</dbReference>
<dbReference type="InterPro" id="IPR003265">
    <property type="entry name" value="HhH-GPD_domain"/>
</dbReference>
<evidence type="ECO:0000313" key="12">
    <source>
        <dbReference type="Proteomes" id="UP001143747"/>
    </source>
</evidence>
<evidence type="ECO:0000259" key="10">
    <source>
        <dbReference type="SMART" id="SM00478"/>
    </source>
</evidence>
<organism evidence="11 12">
    <name type="scientific">Methanogenium marinum</name>
    <dbReference type="NCBI Taxonomy" id="348610"/>
    <lineage>
        <taxon>Archaea</taxon>
        <taxon>Methanobacteriati</taxon>
        <taxon>Methanobacteriota</taxon>
        <taxon>Stenosarchaea group</taxon>
        <taxon>Methanomicrobia</taxon>
        <taxon>Methanomicrobiales</taxon>
        <taxon>Methanomicrobiaceae</taxon>
        <taxon>Methanogenium</taxon>
    </lineage>
</organism>
<keyword evidence="8" id="KW-0326">Glycosidase</keyword>
<dbReference type="PANTHER" id="PTHR10242">
    <property type="entry name" value="8-OXOGUANINE DNA GLYCOSYLASE"/>
    <property type="match status" value="1"/>
</dbReference>
<dbReference type="InterPro" id="IPR012904">
    <property type="entry name" value="OGG_N"/>
</dbReference>
<dbReference type="InterPro" id="IPR023170">
    <property type="entry name" value="HhH_base_excis_C"/>
</dbReference>
<evidence type="ECO:0000256" key="8">
    <source>
        <dbReference type="ARBA" id="ARBA00023295"/>
    </source>
</evidence>
<dbReference type="Gene3D" id="1.10.340.30">
    <property type="entry name" value="Hypothetical protein, domain 2"/>
    <property type="match status" value="1"/>
</dbReference>
<reference evidence="11" key="1">
    <citation type="submission" date="2022-01" db="EMBL/GenBank/DDBJ databases">
        <title>Draft genome of Methanogenium marinum DSM 15558.</title>
        <authorList>
            <person name="Chen S.-C."/>
            <person name="You Y.-T."/>
        </authorList>
    </citation>
    <scope>NUCLEOTIDE SEQUENCE</scope>
    <source>
        <strain evidence="11">DSM 15558</strain>
    </source>
</reference>
<evidence type="ECO:0000313" key="11">
    <source>
        <dbReference type="EMBL" id="MDE4907937.1"/>
    </source>
</evidence>
<evidence type="ECO:0000256" key="3">
    <source>
        <dbReference type="ARBA" id="ARBA00022763"/>
    </source>
</evidence>
<feature type="domain" description="HhH-GPD" evidence="10">
    <location>
        <begin position="119"/>
        <end position="289"/>
    </location>
</feature>
<evidence type="ECO:0000256" key="2">
    <source>
        <dbReference type="ARBA" id="ARBA00012720"/>
    </source>
</evidence>
<evidence type="ECO:0000256" key="4">
    <source>
        <dbReference type="ARBA" id="ARBA00022801"/>
    </source>
</evidence>
<comment type="caution">
    <text evidence="11">The sequence shown here is derived from an EMBL/GenBank/DDBJ whole genome shotgun (WGS) entry which is preliminary data.</text>
</comment>
<gene>
    <name evidence="11" type="ORF">L0665_04850</name>
</gene>
<evidence type="ECO:0000256" key="9">
    <source>
        <dbReference type="ARBA" id="ARBA00044632"/>
    </source>
</evidence>
<sequence>MTDRTEMSAYEVRVFEPEFPLNLDVTLSCGQLFRWKKQDDTWQGVADGKLITLRQDGRQLHFSGCSEAFLISYLHLDCAPEDIVSGFCCDTHITDAVSRTSGLRIVRQDPWECLISYLCAQNANIPFITRMIENLCHAAGESITAPDGTVWYAFPTPDALSALSLEEKRGCTLGYRAPYIHKTAAAIAVDPGWADRIRKLPFEEARRVLMAYPGIGPKVADCVLLFGFQKYESFPVDTWMRMIMHRLYGVGDPEKSFTPAEYDRIRRFAQERFGPYAGYAQEYLFAIRESYANGKF</sequence>
<keyword evidence="5" id="KW-0234">DNA repair</keyword>
<dbReference type="SUPFAM" id="SSF55945">
    <property type="entry name" value="TATA-box binding protein-like"/>
    <property type="match status" value="1"/>
</dbReference>
<dbReference type="GO" id="GO:0006284">
    <property type="term" value="P:base-excision repair"/>
    <property type="evidence" value="ECO:0007669"/>
    <property type="project" value="InterPro"/>
</dbReference>
<comment type="similarity">
    <text evidence="1">Belongs to the type-1 OGG1 family.</text>
</comment>
<dbReference type="SUPFAM" id="SSF48150">
    <property type="entry name" value="DNA-glycosylase"/>
    <property type="match status" value="1"/>
</dbReference>
<dbReference type="Gene3D" id="1.10.1670.10">
    <property type="entry name" value="Helix-hairpin-Helix base-excision DNA repair enzymes (C-terminal)"/>
    <property type="match status" value="1"/>
</dbReference>
<dbReference type="EMBL" id="JAKELO010000002">
    <property type="protein sequence ID" value="MDE4907937.1"/>
    <property type="molecule type" value="Genomic_DNA"/>
</dbReference>
<dbReference type="SMART" id="SM00478">
    <property type="entry name" value="ENDO3c"/>
    <property type="match status" value="1"/>
</dbReference>
<dbReference type="Pfam" id="PF00730">
    <property type="entry name" value="HhH-GPD"/>
    <property type="match status" value="1"/>
</dbReference>
<accession>A0A9Q4KSH6</accession>
<evidence type="ECO:0000256" key="5">
    <source>
        <dbReference type="ARBA" id="ARBA00023204"/>
    </source>
</evidence>
<keyword evidence="4" id="KW-0378">Hydrolase</keyword>
<keyword evidence="12" id="KW-1185">Reference proteome</keyword>
<dbReference type="Pfam" id="PF07934">
    <property type="entry name" value="OGG_N"/>
    <property type="match status" value="1"/>
</dbReference>
<dbReference type="AlphaFoldDB" id="A0A9Q4KSH6"/>
<proteinExistence type="inferred from homology"/>
<dbReference type="RefSeq" id="WP_274924578.1">
    <property type="nucleotide sequence ID" value="NZ_JAKELO010000002.1"/>
</dbReference>
<keyword evidence="6 11" id="KW-0456">Lyase</keyword>
<protein>
    <recommendedName>
        <fullName evidence="2">DNA-(apurinic or apyrimidinic site) lyase</fullName>
        <ecNumber evidence="2">4.2.99.18</ecNumber>
    </recommendedName>
</protein>
<dbReference type="CDD" id="cd00056">
    <property type="entry name" value="ENDO3c"/>
    <property type="match status" value="1"/>
</dbReference>
<dbReference type="GO" id="GO:0006289">
    <property type="term" value="P:nucleotide-excision repair"/>
    <property type="evidence" value="ECO:0007669"/>
    <property type="project" value="InterPro"/>
</dbReference>
<dbReference type="GO" id="GO:0140078">
    <property type="term" value="F:class I DNA-(apurinic or apyrimidinic site) endonuclease activity"/>
    <property type="evidence" value="ECO:0007669"/>
    <property type="project" value="UniProtKB-EC"/>
</dbReference>
<evidence type="ECO:0000256" key="7">
    <source>
        <dbReference type="ARBA" id="ARBA00023268"/>
    </source>
</evidence>
<evidence type="ECO:0000256" key="6">
    <source>
        <dbReference type="ARBA" id="ARBA00023239"/>
    </source>
</evidence>
<evidence type="ECO:0000256" key="1">
    <source>
        <dbReference type="ARBA" id="ARBA00010679"/>
    </source>
</evidence>
<keyword evidence="3" id="KW-0227">DNA damage</keyword>
<name>A0A9Q4KSH6_9EURY</name>
<dbReference type="Proteomes" id="UP001143747">
    <property type="component" value="Unassembled WGS sequence"/>
</dbReference>
<dbReference type="EC" id="4.2.99.18" evidence="2"/>
<dbReference type="InterPro" id="IPR011257">
    <property type="entry name" value="DNA_glycosylase"/>
</dbReference>
<dbReference type="InterPro" id="IPR052054">
    <property type="entry name" value="Oxidative_DNA_repair_enzyme"/>
</dbReference>
<dbReference type="GO" id="GO:0003684">
    <property type="term" value="F:damaged DNA binding"/>
    <property type="evidence" value="ECO:0007669"/>
    <property type="project" value="InterPro"/>
</dbReference>
<dbReference type="PANTHER" id="PTHR10242:SF2">
    <property type="entry name" value="N-GLYCOSYLASE_DNA LYASE"/>
    <property type="match status" value="1"/>
</dbReference>
<keyword evidence="7" id="KW-0511">Multifunctional enzyme</keyword>